<dbReference type="RefSeq" id="WP_343818626.1">
    <property type="nucleotide sequence ID" value="NZ_BAAAFA010000011.1"/>
</dbReference>
<evidence type="ECO:0000256" key="1">
    <source>
        <dbReference type="SAM" id="MobiDB-lite"/>
    </source>
</evidence>
<proteinExistence type="predicted"/>
<sequence>MNKQSSNKPLMKSSYAKALWLSVGLHVALLVTLFIGDFNATSKPVATPTPSSAQMEPIKAVVVDKAKYDQAINKIKKQKADDAAAEKKRIKAIERRADEAKQRRAKEEARIKKLEIQRKKKEQEKIQADKAAKSAKAKADQAEKVRKQKEQEKQKAEQAAATARAKRIKEEAEAKKAEELRKKKLAEQKRKEKEAKEKAAQQAAEQALIAEQMAAEMAARNKARSQQVMTEIQRFSALITQSINRNMIKDRSTMVGKTCRLTISLASSGFVTNVSVGKGDKVVCDAAETAIYKTGTLPVSQDPEVFKEMRKIAVTVVPDFS</sequence>
<reference evidence="2 3" key="1">
    <citation type="journal article" date="2019" name="Int. J. Syst. Evol. Microbiol.">
        <title>The Global Catalogue of Microorganisms (GCM) 10K type strain sequencing project: providing services to taxonomists for standard genome sequencing and annotation.</title>
        <authorList>
            <consortium name="The Broad Institute Genomics Platform"/>
            <consortium name="The Broad Institute Genome Sequencing Center for Infectious Disease"/>
            <person name="Wu L."/>
            <person name="Ma J."/>
        </authorList>
    </citation>
    <scope>NUCLEOTIDE SEQUENCE [LARGE SCALE GENOMIC DNA]</scope>
    <source>
        <strain evidence="2 3">JCM 15608</strain>
    </source>
</reference>
<protein>
    <recommendedName>
        <fullName evidence="4">Cell envelope integrity protein TolA</fullName>
    </recommendedName>
</protein>
<comment type="caution">
    <text evidence="2">The sequence shown here is derived from an EMBL/GenBank/DDBJ whole genome shotgun (WGS) entry which is preliminary data.</text>
</comment>
<accession>A0ABN1LAY1</accession>
<dbReference type="Proteomes" id="UP001500021">
    <property type="component" value="Unassembled WGS sequence"/>
</dbReference>
<evidence type="ECO:0008006" key="4">
    <source>
        <dbReference type="Google" id="ProtNLM"/>
    </source>
</evidence>
<dbReference type="SUPFAM" id="SSF74653">
    <property type="entry name" value="TolA/TonB C-terminal domain"/>
    <property type="match status" value="1"/>
</dbReference>
<dbReference type="EMBL" id="BAAAFA010000011">
    <property type="protein sequence ID" value="GAA0822454.1"/>
    <property type="molecule type" value="Genomic_DNA"/>
</dbReference>
<name>A0ABN1LAY1_9GAMM</name>
<keyword evidence="3" id="KW-1185">Reference proteome</keyword>
<evidence type="ECO:0000313" key="3">
    <source>
        <dbReference type="Proteomes" id="UP001500021"/>
    </source>
</evidence>
<dbReference type="Pfam" id="PF06519">
    <property type="entry name" value="TolA"/>
    <property type="match status" value="1"/>
</dbReference>
<organism evidence="2 3">
    <name type="scientific">Colwellia asteriadis</name>
    <dbReference type="NCBI Taxonomy" id="517723"/>
    <lineage>
        <taxon>Bacteria</taxon>
        <taxon>Pseudomonadati</taxon>
        <taxon>Pseudomonadota</taxon>
        <taxon>Gammaproteobacteria</taxon>
        <taxon>Alteromonadales</taxon>
        <taxon>Colwelliaceae</taxon>
        <taxon>Colwellia</taxon>
    </lineage>
</organism>
<feature type="region of interest" description="Disordered" evidence="1">
    <location>
        <begin position="117"/>
        <end position="179"/>
    </location>
</feature>
<feature type="compositionally biased region" description="Basic and acidic residues" evidence="1">
    <location>
        <begin position="117"/>
        <end position="156"/>
    </location>
</feature>
<feature type="compositionally biased region" description="Basic and acidic residues" evidence="1">
    <location>
        <begin position="168"/>
        <end position="179"/>
    </location>
</feature>
<dbReference type="NCBIfam" id="TIGR02794">
    <property type="entry name" value="tolA_full"/>
    <property type="match status" value="1"/>
</dbReference>
<dbReference type="InterPro" id="IPR014161">
    <property type="entry name" value="Tol-Pal_TolA"/>
</dbReference>
<evidence type="ECO:0000313" key="2">
    <source>
        <dbReference type="EMBL" id="GAA0822454.1"/>
    </source>
</evidence>
<gene>
    <name evidence="2" type="ORF">GCM10009111_30820</name>
</gene>
<dbReference type="Gene3D" id="3.30.1150.10">
    <property type="match status" value="1"/>
</dbReference>